<dbReference type="EMBL" id="JBHSXX010000001">
    <property type="protein sequence ID" value="MFC6866277.1"/>
    <property type="molecule type" value="Genomic_DNA"/>
</dbReference>
<accession>A0ABW2BTC3</accession>
<gene>
    <name evidence="3" type="ORF">ACFQGD_03880</name>
</gene>
<organism evidence="3 4">
    <name type="scientific">Haloechinothrix salitolerans</name>
    <dbReference type="NCBI Taxonomy" id="926830"/>
    <lineage>
        <taxon>Bacteria</taxon>
        <taxon>Bacillati</taxon>
        <taxon>Actinomycetota</taxon>
        <taxon>Actinomycetes</taxon>
        <taxon>Pseudonocardiales</taxon>
        <taxon>Pseudonocardiaceae</taxon>
        <taxon>Haloechinothrix</taxon>
    </lineage>
</organism>
<proteinExistence type="predicted"/>
<evidence type="ECO:0008006" key="5">
    <source>
        <dbReference type="Google" id="ProtNLM"/>
    </source>
</evidence>
<keyword evidence="2" id="KW-0812">Transmembrane</keyword>
<feature type="transmembrane region" description="Helical" evidence="2">
    <location>
        <begin position="119"/>
        <end position="138"/>
    </location>
</feature>
<dbReference type="RefSeq" id="WP_345400787.1">
    <property type="nucleotide sequence ID" value="NZ_BAABLA010000102.1"/>
</dbReference>
<feature type="region of interest" description="Disordered" evidence="1">
    <location>
        <begin position="1"/>
        <end position="81"/>
    </location>
</feature>
<keyword evidence="4" id="KW-1185">Reference proteome</keyword>
<protein>
    <recommendedName>
        <fullName evidence="5">Holin-X, holin superfamily III</fullName>
    </recommendedName>
</protein>
<dbReference type="Proteomes" id="UP001596337">
    <property type="component" value="Unassembled WGS sequence"/>
</dbReference>
<keyword evidence="2" id="KW-0472">Membrane</keyword>
<reference evidence="4" key="1">
    <citation type="journal article" date="2019" name="Int. J. Syst. Evol. Microbiol.">
        <title>The Global Catalogue of Microorganisms (GCM) 10K type strain sequencing project: providing services to taxonomists for standard genome sequencing and annotation.</title>
        <authorList>
            <consortium name="The Broad Institute Genomics Platform"/>
            <consortium name="The Broad Institute Genome Sequencing Center for Infectious Disease"/>
            <person name="Wu L."/>
            <person name="Ma J."/>
        </authorList>
    </citation>
    <scope>NUCLEOTIDE SEQUENCE [LARGE SCALE GENOMIC DNA]</scope>
    <source>
        <strain evidence="4">KCTC 32255</strain>
    </source>
</reference>
<evidence type="ECO:0000256" key="1">
    <source>
        <dbReference type="SAM" id="MobiDB-lite"/>
    </source>
</evidence>
<sequence>MSEPVHQTVRYGTGTGPVTRSDTVSETSVSEASLPSDDHDTAIAPAVGDADEVDERAYDDGHRDDQWQEPEDDQWQESADVADDTTEFVRPAPAEEAPAPSRLGVASERMAASSHTTGVWIGLVLALAGFGAIVFTWSKVAGLTNVAEQMPYLVSGGIAGLVLIIAGATVIDVVVRRRDSKERTEQLAQMTRALAEVREMLESESRQREAE</sequence>
<evidence type="ECO:0000313" key="3">
    <source>
        <dbReference type="EMBL" id="MFC6866277.1"/>
    </source>
</evidence>
<comment type="caution">
    <text evidence="3">The sequence shown here is derived from an EMBL/GenBank/DDBJ whole genome shotgun (WGS) entry which is preliminary data.</text>
</comment>
<name>A0ABW2BTC3_9PSEU</name>
<feature type="transmembrane region" description="Helical" evidence="2">
    <location>
        <begin position="150"/>
        <end position="175"/>
    </location>
</feature>
<feature type="compositionally biased region" description="Basic and acidic residues" evidence="1">
    <location>
        <begin position="55"/>
        <end position="66"/>
    </location>
</feature>
<evidence type="ECO:0000313" key="4">
    <source>
        <dbReference type="Proteomes" id="UP001596337"/>
    </source>
</evidence>
<feature type="compositionally biased region" description="Polar residues" evidence="1">
    <location>
        <begin position="16"/>
        <end position="33"/>
    </location>
</feature>
<feature type="compositionally biased region" description="Acidic residues" evidence="1">
    <location>
        <begin position="67"/>
        <end position="81"/>
    </location>
</feature>
<keyword evidence="2" id="KW-1133">Transmembrane helix</keyword>
<evidence type="ECO:0000256" key="2">
    <source>
        <dbReference type="SAM" id="Phobius"/>
    </source>
</evidence>